<dbReference type="Proteomes" id="UP000297700">
    <property type="component" value="Unassembled WGS sequence"/>
</dbReference>
<dbReference type="InterPro" id="IPR019292">
    <property type="entry name" value="McrC"/>
</dbReference>
<evidence type="ECO:0008006" key="3">
    <source>
        <dbReference type="Google" id="ProtNLM"/>
    </source>
</evidence>
<name>A0A4Y9NSK9_9BRAD</name>
<dbReference type="Pfam" id="PF10117">
    <property type="entry name" value="McrBC"/>
    <property type="match status" value="1"/>
</dbReference>
<dbReference type="PANTHER" id="PTHR38733">
    <property type="entry name" value="PROTEIN MCRC"/>
    <property type="match status" value="1"/>
</dbReference>
<dbReference type="RefSeq" id="WP_135167158.1">
    <property type="nucleotide sequence ID" value="NZ_SPQS01000028.1"/>
</dbReference>
<accession>A0A4Y9NSK9</accession>
<dbReference type="EMBL" id="SPQS01000028">
    <property type="protein sequence ID" value="TFV69295.1"/>
    <property type="molecule type" value="Genomic_DNA"/>
</dbReference>
<reference evidence="1 2" key="1">
    <citation type="submission" date="2019-03" db="EMBL/GenBank/DDBJ databases">
        <title>Bradyrhizobium strains diversity.</title>
        <authorList>
            <person name="Urquiaga M.C.O."/>
            <person name="Hungria M."/>
            <person name="Delamuta J.R.M."/>
            <person name="Klepa M.S."/>
        </authorList>
    </citation>
    <scope>NUCLEOTIDE SEQUENCE [LARGE SCALE GENOMIC DNA]</scope>
    <source>
        <strain evidence="1 2">CNPSo 3426</strain>
    </source>
</reference>
<gene>
    <name evidence="1" type="ORF">E4K64_33520</name>
</gene>
<comment type="caution">
    <text evidence="1">The sequence shown here is derived from an EMBL/GenBank/DDBJ whole genome shotgun (WGS) entry which is preliminary data.</text>
</comment>
<dbReference type="GO" id="GO:0009307">
    <property type="term" value="P:DNA restriction-modification system"/>
    <property type="evidence" value="ECO:0007669"/>
    <property type="project" value="InterPro"/>
</dbReference>
<dbReference type="AlphaFoldDB" id="A0A4Y9NSK9"/>
<protein>
    <recommendedName>
        <fullName evidence="3">5-methylcytosine-specific restriction enzyme subunit McrC</fullName>
    </recommendedName>
</protein>
<organism evidence="1 2">
    <name type="scientific">Bradyrhizobium frederickii</name>
    <dbReference type="NCBI Taxonomy" id="2560054"/>
    <lineage>
        <taxon>Bacteria</taxon>
        <taxon>Pseudomonadati</taxon>
        <taxon>Pseudomonadota</taxon>
        <taxon>Alphaproteobacteria</taxon>
        <taxon>Hyphomicrobiales</taxon>
        <taxon>Nitrobacteraceae</taxon>
        <taxon>Bradyrhizobium</taxon>
    </lineage>
</organism>
<proteinExistence type="predicted"/>
<dbReference type="InterPro" id="IPR014407">
    <property type="entry name" value="McrC_bac"/>
</dbReference>
<evidence type="ECO:0000313" key="2">
    <source>
        <dbReference type="Proteomes" id="UP000297700"/>
    </source>
</evidence>
<evidence type="ECO:0000313" key="1">
    <source>
        <dbReference type="EMBL" id="TFV69295.1"/>
    </source>
</evidence>
<dbReference type="PIRSF" id="PIRSF003109">
    <property type="entry name" value="McrC"/>
    <property type="match status" value="1"/>
</dbReference>
<sequence length="343" mass="39948">MGSPIPIANLYYLLCYAWDRLDQGRLVDVSPLQSTELADLFALVLCDGIHHLARRGLEQSYDVREEELSGIRGRIDISHSLRRSLFFQGRAHCRFDELTVDTLANRILKSTLVALLEVKELDPKLRHRAYRTAQLLHGIRPFRLSQRDFERVRVTSNNLFYRFLLGVCKLVFESLLVDERTGETKFRDFTRDEAKMALLFQSFLFNFIARECSGWKVKSENIAWQATSATDPELRLLPRMQTDISAFRLGEYRIIDAKFYQRSVGSYFGSEKFHSDNLYQICSYLLNARRVGDVQASGVLVYPRVDRQIRQRYEIAGRTVSIYTIDLNAPWRAIDKELRELML</sequence>
<dbReference type="PANTHER" id="PTHR38733:SF1">
    <property type="entry name" value="TYPE IV METHYL-DIRECTED RESTRICTION ENZYME ECOKMCRBC"/>
    <property type="match status" value="1"/>
</dbReference>